<dbReference type="PANTHER" id="PTHR35357:SF8">
    <property type="entry name" value="OS01G0111000 PROTEIN"/>
    <property type="match status" value="1"/>
</dbReference>
<dbReference type="SUPFAM" id="SSF101148">
    <property type="entry name" value="Plant invertase/pectin methylesterase inhibitor"/>
    <property type="match status" value="1"/>
</dbReference>
<reference evidence="6" key="5">
    <citation type="journal article" date="2021" name="G3 (Bethesda)">
        <title>Aegilops tauschii genome assembly Aet v5.0 features greater sequence contiguity and improved annotation.</title>
        <authorList>
            <person name="Wang L."/>
            <person name="Zhu T."/>
            <person name="Rodriguez J.C."/>
            <person name="Deal K.R."/>
            <person name="Dubcovsky J."/>
            <person name="McGuire P.E."/>
            <person name="Lux T."/>
            <person name="Spannagl M."/>
            <person name="Mayer K.F.X."/>
            <person name="Baldrich P."/>
            <person name="Meyers B.C."/>
            <person name="Huo N."/>
            <person name="Gu Y.Q."/>
            <person name="Zhou H."/>
            <person name="Devos K.M."/>
            <person name="Bennetzen J.L."/>
            <person name="Unver T."/>
            <person name="Budak H."/>
            <person name="Gulick P.J."/>
            <person name="Galiba G."/>
            <person name="Kalapos B."/>
            <person name="Nelson D.R."/>
            <person name="Li P."/>
            <person name="You F.M."/>
            <person name="Luo M.C."/>
            <person name="Dvorak J."/>
        </authorList>
    </citation>
    <scope>NUCLEOTIDE SEQUENCE [LARGE SCALE GENOMIC DNA]</scope>
    <source>
        <strain evidence="6">cv. AL8/78</strain>
    </source>
</reference>
<evidence type="ECO:0000256" key="1">
    <source>
        <dbReference type="ARBA" id="ARBA00022729"/>
    </source>
</evidence>
<keyword evidence="4" id="KW-0812">Transmembrane</keyword>
<dbReference type="EnsemblPlants" id="AET7Gv20230100.1">
    <property type="protein sequence ID" value="AET7Gv20230100.1"/>
    <property type="gene ID" value="AET7Gv20230100"/>
</dbReference>
<organism evidence="6 7">
    <name type="scientific">Aegilops tauschii subsp. strangulata</name>
    <name type="common">Goatgrass</name>
    <dbReference type="NCBI Taxonomy" id="200361"/>
    <lineage>
        <taxon>Eukaryota</taxon>
        <taxon>Viridiplantae</taxon>
        <taxon>Streptophyta</taxon>
        <taxon>Embryophyta</taxon>
        <taxon>Tracheophyta</taxon>
        <taxon>Spermatophyta</taxon>
        <taxon>Magnoliopsida</taxon>
        <taxon>Liliopsida</taxon>
        <taxon>Poales</taxon>
        <taxon>Poaceae</taxon>
        <taxon>BOP clade</taxon>
        <taxon>Pooideae</taxon>
        <taxon>Triticodae</taxon>
        <taxon>Triticeae</taxon>
        <taxon>Triticinae</taxon>
        <taxon>Aegilops</taxon>
    </lineage>
</organism>
<dbReference type="GO" id="GO:0004857">
    <property type="term" value="F:enzyme inhibitor activity"/>
    <property type="evidence" value="ECO:0007669"/>
    <property type="project" value="InterPro"/>
</dbReference>
<dbReference type="PANTHER" id="PTHR35357">
    <property type="entry name" value="OS02G0537100 PROTEIN"/>
    <property type="match status" value="1"/>
</dbReference>
<dbReference type="Proteomes" id="UP000015105">
    <property type="component" value="Chromosome 7D"/>
</dbReference>
<dbReference type="InterPro" id="IPR006501">
    <property type="entry name" value="Pectinesterase_inhib_dom"/>
</dbReference>
<dbReference type="InterPro" id="IPR035513">
    <property type="entry name" value="Invertase/methylesterase_inhib"/>
</dbReference>
<keyword evidence="4" id="KW-1133">Transmembrane helix</keyword>
<dbReference type="AlphaFoldDB" id="A0A453QLW4"/>
<feature type="domain" description="Pectinesterase inhibitor" evidence="5">
    <location>
        <begin position="79"/>
        <end position="241"/>
    </location>
</feature>
<sequence length="249" mass="27567">IRMYIASIHPSLQYTPFSFYLSPLISHISQHFSTSRFLAIPVVIATMPRTTIIFSTILFMLLAVVITAQSSSSASGKPKATKLMVEACKNALINYPYGDPFSQEFCLSTLQSDNQSAEAKDLRALVLVAIDILKSHVTAAGGKIKKMLQDAKKGTVMMPVLSFCEVDYDHVVRRLNVCQGLIRDYQGDKSGRQPLRLTHCVEMSFTPLNKCSIGLEDMPGVEVLSKENVELQFMVQVNTGLLASYDVHD</sequence>
<comment type="similarity">
    <text evidence="3">Belongs to the PMEI family.</text>
</comment>
<dbReference type="Gene3D" id="1.20.140.40">
    <property type="entry name" value="Invertase/pectin methylesterase inhibitor family protein"/>
    <property type="match status" value="1"/>
</dbReference>
<keyword evidence="7" id="KW-1185">Reference proteome</keyword>
<keyword evidence="2" id="KW-1015">Disulfide bond</keyword>
<evidence type="ECO:0000256" key="2">
    <source>
        <dbReference type="ARBA" id="ARBA00023157"/>
    </source>
</evidence>
<reference evidence="7" key="2">
    <citation type="journal article" date="2017" name="Nat. Plants">
        <title>The Aegilops tauschii genome reveals multiple impacts of transposons.</title>
        <authorList>
            <person name="Zhao G."/>
            <person name="Zou C."/>
            <person name="Li K."/>
            <person name="Wang K."/>
            <person name="Li T."/>
            <person name="Gao L."/>
            <person name="Zhang X."/>
            <person name="Wang H."/>
            <person name="Yang Z."/>
            <person name="Liu X."/>
            <person name="Jiang W."/>
            <person name="Mao L."/>
            <person name="Kong X."/>
            <person name="Jiao Y."/>
            <person name="Jia J."/>
        </authorList>
    </citation>
    <scope>NUCLEOTIDE SEQUENCE [LARGE SCALE GENOMIC DNA]</scope>
    <source>
        <strain evidence="7">cv. AL8/78</strain>
    </source>
</reference>
<dbReference type="Gramene" id="AET7Gv20230100.1">
    <property type="protein sequence ID" value="AET7Gv20230100.1"/>
    <property type="gene ID" value="AET7Gv20230100"/>
</dbReference>
<evidence type="ECO:0000259" key="5">
    <source>
        <dbReference type="SMART" id="SM00856"/>
    </source>
</evidence>
<reference evidence="6" key="3">
    <citation type="journal article" date="2017" name="Nature">
        <title>Genome sequence of the progenitor of the wheat D genome Aegilops tauschii.</title>
        <authorList>
            <person name="Luo M.C."/>
            <person name="Gu Y.Q."/>
            <person name="Puiu D."/>
            <person name="Wang H."/>
            <person name="Twardziok S.O."/>
            <person name="Deal K.R."/>
            <person name="Huo N."/>
            <person name="Zhu T."/>
            <person name="Wang L."/>
            <person name="Wang Y."/>
            <person name="McGuire P.E."/>
            <person name="Liu S."/>
            <person name="Long H."/>
            <person name="Ramasamy R.K."/>
            <person name="Rodriguez J.C."/>
            <person name="Van S.L."/>
            <person name="Yuan L."/>
            <person name="Wang Z."/>
            <person name="Xia Z."/>
            <person name="Xiao L."/>
            <person name="Anderson O.D."/>
            <person name="Ouyang S."/>
            <person name="Liang Y."/>
            <person name="Zimin A.V."/>
            <person name="Pertea G."/>
            <person name="Qi P."/>
            <person name="Bennetzen J.L."/>
            <person name="Dai X."/>
            <person name="Dawson M.W."/>
            <person name="Muller H.G."/>
            <person name="Kugler K."/>
            <person name="Rivarola-Duarte L."/>
            <person name="Spannagl M."/>
            <person name="Mayer K.F.X."/>
            <person name="Lu F.H."/>
            <person name="Bevan M.W."/>
            <person name="Leroy P."/>
            <person name="Li P."/>
            <person name="You F.M."/>
            <person name="Sun Q."/>
            <person name="Liu Z."/>
            <person name="Lyons E."/>
            <person name="Wicker T."/>
            <person name="Salzberg S.L."/>
            <person name="Devos K.M."/>
            <person name="Dvorak J."/>
        </authorList>
    </citation>
    <scope>NUCLEOTIDE SEQUENCE [LARGE SCALE GENOMIC DNA]</scope>
    <source>
        <strain evidence="6">cv. AL8/78</strain>
    </source>
</reference>
<feature type="transmembrane region" description="Helical" evidence="4">
    <location>
        <begin position="37"/>
        <end position="66"/>
    </location>
</feature>
<accession>A0A453QLW4</accession>
<keyword evidence="1" id="KW-0732">Signal</keyword>
<evidence type="ECO:0000256" key="3">
    <source>
        <dbReference type="ARBA" id="ARBA00038471"/>
    </source>
</evidence>
<evidence type="ECO:0000313" key="6">
    <source>
        <dbReference type="EnsemblPlants" id="AET7Gv20230100.1"/>
    </source>
</evidence>
<dbReference type="NCBIfam" id="TIGR01614">
    <property type="entry name" value="PME_inhib"/>
    <property type="match status" value="1"/>
</dbReference>
<protein>
    <recommendedName>
        <fullName evidence="5">Pectinesterase inhibitor domain-containing protein</fullName>
    </recommendedName>
</protein>
<name>A0A453QLW4_AEGTS</name>
<proteinExistence type="inferred from homology"/>
<reference evidence="7" key="1">
    <citation type="journal article" date="2014" name="Science">
        <title>Ancient hybridizations among the ancestral genomes of bread wheat.</title>
        <authorList>
            <consortium name="International Wheat Genome Sequencing Consortium,"/>
            <person name="Marcussen T."/>
            <person name="Sandve S.R."/>
            <person name="Heier L."/>
            <person name="Spannagl M."/>
            <person name="Pfeifer M."/>
            <person name="Jakobsen K.S."/>
            <person name="Wulff B.B."/>
            <person name="Steuernagel B."/>
            <person name="Mayer K.F."/>
            <person name="Olsen O.A."/>
        </authorList>
    </citation>
    <scope>NUCLEOTIDE SEQUENCE [LARGE SCALE GENOMIC DNA]</scope>
    <source>
        <strain evidence="7">cv. AL8/78</strain>
    </source>
</reference>
<evidence type="ECO:0000313" key="7">
    <source>
        <dbReference type="Proteomes" id="UP000015105"/>
    </source>
</evidence>
<evidence type="ECO:0000256" key="4">
    <source>
        <dbReference type="SAM" id="Phobius"/>
    </source>
</evidence>
<dbReference type="Pfam" id="PF04043">
    <property type="entry name" value="PMEI"/>
    <property type="match status" value="1"/>
</dbReference>
<keyword evidence="4" id="KW-0472">Membrane</keyword>
<reference evidence="6" key="4">
    <citation type="submission" date="2019-03" db="UniProtKB">
        <authorList>
            <consortium name="EnsemblPlants"/>
        </authorList>
    </citation>
    <scope>IDENTIFICATION</scope>
</reference>
<dbReference type="SMART" id="SM00856">
    <property type="entry name" value="PMEI"/>
    <property type="match status" value="1"/>
</dbReference>